<accession>A0A1G2SA23</accession>
<dbReference type="Gene3D" id="3.30.70.270">
    <property type="match status" value="1"/>
</dbReference>
<name>A0A1G2SA23_9BACT</name>
<dbReference type="PANTHER" id="PTHR45138">
    <property type="entry name" value="REGULATORY COMPONENTS OF SENSORY TRANSDUCTION SYSTEM"/>
    <property type="match status" value="1"/>
</dbReference>
<dbReference type="GO" id="GO:0052621">
    <property type="term" value="F:diguanylate cyclase activity"/>
    <property type="evidence" value="ECO:0007669"/>
    <property type="project" value="TreeGrafter"/>
</dbReference>
<dbReference type="SUPFAM" id="SSF55073">
    <property type="entry name" value="Nucleotide cyclase"/>
    <property type="match status" value="1"/>
</dbReference>
<proteinExistence type="predicted"/>
<evidence type="ECO:0000259" key="2">
    <source>
        <dbReference type="PROSITE" id="PS50887"/>
    </source>
</evidence>
<evidence type="ECO:0000313" key="4">
    <source>
        <dbReference type="Proteomes" id="UP000176997"/>
    </source>
</evidence>
<dbReference type="AlphaFoldDB" id="A0A1G2SA23"/>
<dbReference type="SMART" id="SM00267">
    <property type="entry name" value="GGDEF"/>
    <property type="match status" value="1"/>
</dbReference>
<dbReference type="CDD" id="cd01949">
    <property type="entry name" value="GGDEF"/>
    <property type="match status" value="1"/>
</dbReference>
<dbReference type="InterPro" id="IPR043128">
    <property type="entry name" value="Rev_trsase/Diguanyl_cyclase"/>
</dbReference>
<dbReference type="PROSITE" id="PS50887">
    <property type="entry name" value="GGDEF"/>
    <property type="match status" value="1"/>
</dbReference>
<evidence type="ECO:0000313" key="3">
    <source>
        <dbReference type="EMBL" id="OHA81512.1"/>
    </source>
</evidence>
<feature type="coiled-coil region" evidence="1">
    <location>
        <begin position="3"/>
        <end position="37"/>
    </location>
</feature>
<keyword evidence="1" id="KW-0175">Coiled coil</keyword>
<sequence>MAKKDLDGSKKDLEKRLRKLAIENKQLKIALERANAIACYDSLTGVYTRRELMEHGEYFMKLLNGRYIEGNMRTVRPHMTELAVCFIDLNDLKKINNTQGHHSGDEALASFAQCIKESIRDTDVLGRYGGDEFVVLFPNQSLVDARKIVRKMRASIGRTVTGRNGIPLSASFGVASTSEGHTTLSDLMAIADGRMYRDKDRQKKGRAA</sequence>
<dbReference type="Proteomes" id="UP000176997">
    <property type="component" value="Unassembled WGS sequence"/>
</dbReference>
<dbReference type="EMBL" id="MHUS01000010">
    <property type="protein sequence ID" value="OHA81512.1"/>
    <property type="molecule type" value="Genomic_DNA"/>
</dbReference>
<organism evidence="3 4">
    <name type="scientific">Candidatus Yonathbacteria bacterium RIFCSPHIGHO2_01_FULL_51_10</name>
    <dbReference type="NCBI Taxonomy" id="1802723"/>
    <lineage>
        <taxon>Bacteria</taxon>
        <taxon>Candidatus Yonathiibacteriota</taxon>
    </lineage>
</organism>
<reference evidence="3 4" key="1">
    <citation type="journal article" date="2016" name="Nat. Commun.">
        <title>Thousands of microbial genomes shed light on interconnected biogeochemical processes in an aquifer system.</title>
        <authorList>
            <person name="Anantharaman K."/>
            <person name="Brown C.T."/>
            <person name="Hug L.A."/>
            <person name="Sharon I."/>
            <person name="Castelle C.J."/>
            <person name="Probst A.J."/>
            <person name="Thomas B.C."/>
            <person name="Singh A."/>
            <person name="Wilkins M.J."/>
            <person name="Karaoz U."/>
            <person name="Brodie E.L."/>
            <person name="Williams K.H."/>
            <person name="Hubbard S.S."/>
            <person name="Banfield J.F."/>
        </authorList>
    </citation>
    <scope>NUCLEOTIDE SEQUENCE [LARGE SCALE GENOMIC DNA]</scope>
</reference>
<dbReference type="PANTHER" id="PTHR45138:SF9">
    <property type="entry name" value="DIGUANYLATE CYCLASE DGCM-RELATED"/>
    <property type="match status" value="1"/>
</dbReference>
<evidence type="ECO:0000256" key="1">
    <source>
        <dbReference type="SAM" id="Coils"/>
    </source>
</evidence>
<dbReference type="InterPro" id="IPR000160">
    <property type="entry name" value="GGDEF_dom"/>
</dbReference>
<dbReference type="NCBIfam" id="TIGR00254">
    <property type="entry name" value="GGDEF"/>
    <property type="match status" value="1"/>
</dbReference>
<dbReference type="InterPro" id="IPR050469">
    <property type="entry name" value="Diguanylate_Cyclase"/>
</dbReference>
<gene>
    <name evidence="3" type="ORF">A2675_03530</name>
</gene>
<protein>
    <recommendedName>
        <fullName evidence="2">GGDEF domain-containing protein</fullName>
    </recommendedName>
</protein>
<dbReference type="InterPro" id="IPR029787">
    <property type="entry name" value="Nucleotide_cyclase"/>
</dbReference>
<dbReference type="Pfam" id="PF00990">
    <property type="entry name" value="GGDEF"/>
    <property type="match status" value="1"/>
</dbReference>
<feature type="domain" description="GGDEF" evidence="2">
    <location>
        <begin position="80"/>
        <end position="208"/>
    </location>
</feature>
<dbReference type="STRING" id="1802723.A2675_03530"/>
<comment type="caution">
    <text evidence="3">The sequence shown here is derived from an EMBL/GenBank/DDBJ whole genome shotgun (WGS) entry which is preliminary data.</text>
</comment>